<dbReference type="Proteomes" id="UP000379480">
    <property type="component" value="Unassembled WGS sequence"/>
</dbReference>
<protein>
    <recommendedName>
        <fullName evidence="1">DUF2268 domain-containing protein</fullName>
    </recommendedName>
</protein>
<gene>
    <name evidence="2" type="ORF">PS723_05062</name>
</gene>
<dbReference type="InterPro" id="IPR018728">
    <property type="entry name" value="DUF2268"/>
</dbReference>
<evidence type="ECO:0000313" key="2">
    <source>
        <dbReference type="EMBL" id="VVO31923.1"/>
    </source>
</evidence>
<dbReference type="AlphaFoldDB" id="A0A5E7F2N0"/>
<name>A0A5E7F2N0_PSEFL</name>
<proteinExistence type="predicted"/>
<reference evidence="2 3" key="1">
    <citation type="submission" date="2019-09" db="EMBL/GenBank/DDBJ databases">
        <authorList>
            <person name="Chandra G."/>
            <person name="Truman W A."/>
        </authorList>
    </citation>
    <scope>NUCLEOTIDE SEQUENCE [LARGE SCALE GENOMIC DNA]</scope>
    <source>
        <strain evidence="2">PS723</strain>
    </source>
</reference>
<sequence>MKMSEWRLHWLEAEGDLEPLRQPITHACDSAHQSISTLMAPPRLDILIQRLAGQVIPELGLLGQAHRSSLFSLTIDPDNVHFANALDDGSLKRQVMHEVHHCMRMAGPGYGHTLGEALVSEGLAGQFVRLLLGTEAEPWERAVPLETLRNTALDAATLASNHYDHSAWFFGTGQYPRWFGYTLGYEIVGHWLAEMGEVDEHTWVNVPAATVLAVASKAGILSQDPLVR</sequence>
<feature type="domain" description="DUF2268" evidence="1">
    <location>
        <begin position="77"/>
        <end position="212"/>
    </location>
</feature>
<organism evidence="2 3">
    <name type="scientific">Pseudomonas fluorescens</name>
    <dbReference type="NCBI Taxonomy" id="294"/>
    <lineage>
        <taxon>Bacteria</taxon>
        <taxon>Pseudomonadati</taxon>
        <taxon>Pseudomonadota</taxon>
        <taxon>Gammaproteobacteria</taxon>
        <taxon>Pseudomonadales</taxon>
        <taxon>Pseudomonadaceae</taxon>
        <taxon>Pseudomonas</taxon>
    </lineage>
</organism>
<evidence type="ECO:0000259" key="1">
    <source>
        <dbReference type="Pfam" id="PF10026"/>
    </source>
</evidence>
<dbReference type="Pfam" id="PF10026">
    <property type="entry name" value="DUF2268"/>
    <property type="match status" value="1"/>
</dbReference>
<evidence type="ECO:0000313" key="3">
    <source>
        <dbReference type="Proteomes" id="UP000379480"/>
    </source>
</evidence>
<dbReference type="EMBL" id="CABVHY010000030">
    <property type="protein sequence ID" value="VVO31923.1"/>
    <property type="molecule type" value="Genomic_DNA"/>
</dbReference>
<accession>A0A5E7F2N0</accession>
<dbReference type="RefSeq" id="WP_224795748.1">
    <property type="nucleotide sequence ID" value="NZ_CABVHY010000030.1"/>
</dbReference>